<feature type="compositionally biased region" description="Acidic residues" evidence="2">
    <location>
        <begin position="532"/>
        <end position="542"/>
    </location>
</feature>
<evidence type="ECO:0000313" key="5">
    <source>
        <dbReference type="Proteomes" id="UP000433876"/>
    </source>
</evidence>
<feature type="region of interest" description="Disordered" evidence="2">
    <location>
        <begin position="58"/>
        <end position="127"/>
    </location>
</feature>
<dbReference type="AlphaFoldDB" id="A0A8S8ZJ30"/>
<dbReference type="PANTHER" id="PTHR38791">
    <property type="entry name" value="ZN(II)2CYS6 TRANSCRIPTION FACTOR (EUROFUNG)-RELATED-RELATED"/>
    <property type="match status" value="1"/>
</dbReference>
<name>A0A8S8ZJ30_SORMA</name>
<feature type="compositionally biased region" description="Low complexity" evidence="2">
    <location>
        <begin position="361"/>
        <end position="374"/>
    </location>
</feature>
<dbReference type="CDD" id="cd00067">
    <property type="entry name" value="GAL4"/>
    <property type="match status" value="1"/>
</dbReference>
<feature type="region of interest" description="Disordered" evidence="2">
    <location>
        <begin position="694"/>
        <end position="729"/>
    </location>
</feature>
<dbReference type="SUPFAM" id="SSF57701">
    <property type="entry name" value="Zn2/Cys6 DNA-binding domain"/>
    <property type="match status" value="1"/>
</dbReference>
<feature type="compositionally biased region" description="Basic and acidic residues" evidence="2">
    <location>
        <begin position="720"/>
        <end position="729"/>
    </location>
</feature>
<feature type="region of interest" description="Disordered" evidence="2">
    <location>
        <begin position="355"/>
        <end position="374"/>
    </location>
</feature>
<comment type="caution">
    <text evidence="4">The sequence shown here is derived from an EMBL/GenBank/DDBJ whole genome shotgun (WGS) entry which is preliminary data.</text>
</comment>
<proteinExistence type="predicted"/>
<dbReference type="InterPro" id="IPR036864">
    <property type="entry name" value="Zn2-C6_fun-type_DNA-bd_sf"/>
</dbReference>
<evidence type="ECO:0000313" key="4">
    <source>
        <dbReference type="EMBL" id="KAA8629228.1"/>
    </source>
</evidence>
<feature type="compositionally biased region" description="Polar residues" evidence="2">
    <location>
        <begin position="115"/>
        <end position="127"/>
    </location>
</feature>
<sequence length="740" mass="82360">MVYLGKPSKGCQVCRTRRIKCDETKPTCNQCFKARRQCPGYKDDFDLVFRNVTKATERRVQRANKKGKQKLSAAGGDGSSSGSSTGPRPYPSPEASSSSSPPSSSSSMSVSSSSNVDGEQHQFSLTSTARKTVRSPFELAVIPAIQISTETQASCHFVSNFVLIPRQGTTRGFMDYLIPLMKTETLSSAPHLQFAFNACALASLGNRVKSDGIDFAASAHGEYAKALRATQAALMDPVKYTSDSVLATVLLLGMFENITAKKLGEFAWGSHIEGAIQLVKARGKKQLKTQTGLQLFIAVRTQQIIHALTSGSPPIMGVDWWLDNAVNDSYAAHCQRLNLQTSELRAEVTHIMTHGTTTAASPSSPSSPHSSPSISYEERTAKILSLMRRSQELDRAIVDWMASLPSHWRYRTLCWQDYVANTDYAHAEVFPGRVDVYSDVWIASMWNMGRVTRLILASITVRCAAWACSPVDYRTTPEYAHSARVCAEVISDVLASVPYHLGWHYRTRSKRRGGRQGQGQGRGNRRRNWDHTDDEDEDGEEDDHNHDDNNGEDGLDEEQLSGFGCGEDEQGAKGLAGYFLTWPLACVMGQDYLTEDQRTWVRGRLRYIGEELKIRYANILAQLQVRIPSMLIRRDGLMAQPYPNAQDFERLLSSARKSPPVMSGYSLNPIQERERMQMEFMELKKKELLAKATGAAGKEGRYDETGTNRSDRIGNSGANSEERREDQEKVMVVARKWLTV</sequence>
<feature type="compositionally biased region" description="Acidic residues" evidence="2">
    <location>
        <begin position="550"/>
        <end position="559"/>
    </location>
</feature>
<dbReference type="InterPro" id="IPR053175">
    <property type="entry name" value="DHMBA_Reg_Transcription_Factor"/>
</dbReference>
<dbReference type="VEuPathDB" id="FungiDB:SMAC_03498"/>
<dbReference type="PANTHER" id="PTHR38791:SF13">
    <property type="entry name" value="ZN(2)-C6 FUNGAL-TYPE DOMAIN-CONTAINING PROTEIN"/>
    <property type="match status" value="1"/>
</dbReference>
<dbReference type="Pfam" id="PF00172">
    <property type="entry name" value="Zn_clus"/>
    <property type="match status" value="1"/>
</dbReference>
<dbReference type="PROSITE" id="PS50048">
    <property type="entry name" value="ZN2_CY6_FUNGAL_2"/>
    <property type="match status" value="1"/>
</dbReference>
<protein>
    <recommendedName>
        <fullName evidence="3">Zn(2)-C6 fungal-type domain-containing protein</fullName>
    </recommendedName>
</protein>
<dbReference type="Gene3D" id="4.10.240.10">
    <property type="entry name" value="Zn(2)-C6 fungal-type DNA-binding domain"/>
    <property type="match status" value="1"/>
</dbReference>
<feature type="compositionally biased region" description="Basic and acidic residues" evidence="2">
    <location>
        <begin position="698"/>
        <end position="712"/>
    </location>
</feature>
<dbReference type="PROSITE" id="PS00463">
    <property type="entry name" value="ZN2_CY6_FUNGAL_1"/>
    <property type="match status" value="1"/>
</dbReference>
<organism evidence="4 5">
    <name type="scientific">Sordaria macrospora</name>
    <dbReference type="NCBI Taxonomy" id="5147"/>
    <lineage>
        <taxon>Eukaryota</taxon>
        <taxon>Fungi</taxon>
        <taxon>Dikarya</taxon>
        <taxon>Ascomycota</taxon>
        <taxon>Pezizomycotina</taxon>
        <taxon>Sordariomycetes</taxon>
        <taxon>Sordariomycetidae</taxon>
        <taxon>Sordariales</taxon>
        <taxon>Sordariaceae</taxon>
        <taxon>Sordaria</taxon>
    </lineage>
</organism>
<dbReference type="InterPro" id="IPR001138">
    <property type="entry name" value="Zn2Cys6_DnaBD"/>
</dbReference>
<dbReference type="SMART" id="SM00066">
    <property type="entry name" value="GAL4"/>
    <property type="match status" value="1"/>
</dbReference>
<dbReference type="EMBL" id="NMPR01000144">
    <property type="protein sequence ID" value="KAA8629228.1"/>
    <property type="molecule type" value="Genomic_DNA"/>
</dbReference>
<dbReference type="InterPro" id="IPR021858">
    <property type="entry name" value="Fun_TF"/>
</dbReference>
<evidence type="ECO:0000256" key="2">
    <source>
        <dbReference type="SAM" id="MobiDB-lite"/>
    </source>
</evidence>
<dbReference type="Pfam" id="PF11951">
    <property type="entry name" value="Fungal_trans_2"/>
    <property type="match status" value="1"/>
</dbReference>
<evidence type="ECO:0000259" key="3">
    <source>
        <dbReference type="PROSITE" id="PS50048"/>
    </source>
</evidence>
<feature type="region of interest" description="Disordered" evidence="2">
    <location>
        <begin position="510"/>
        <end position="566"/>
    </location>
</feature>
<evidence type="ECO:0000256" key="1">
    <source>
        <dbReference type="ARBA" id="ARBA00023242"/>
    </source>
</evidence>
<dbReference type="VEuPathDB" id="FungiDB:SMAC_08912"/>
<feature type="compositionally biased region" description="Low complexity" evidence="2">
    <location>
        <begin position="80"/>
        <end position="114"/>
    </location>
</feature>
<keyword evidence="1" id="KW-0539">Nucleus</keyword>
<reference evidence="4 5" key="1">
    <citation type="submission" date="2017-07" db="EMBL/GenBank/DDBJ databases">
        <title>Genome sequence of the Sordaria macrospora wild type strain R19027.</title>
        <authorList>
            <person name="Nowrousian M."/>
            <person name="Teichert I."/>
            <person name="Kueck U."/>
        </authorList>
    </citation>
    <scope>NUCLEOTIDE SEQUENCE [LARGE SCALE GENOMIC DNA]</scope>
    <source>
        <strain evidence="4 5">R19027</strain>
        <tissue evidence="4">Mycelium</tissue>
    </source>
</reference>
<gene>
    <name evidence="4" type="ORF">SMACR_03498</name>
</gene>
<dbReference type="Proteomes" id="UP000433876">
    <property type="component" value="Unassembled WGS sequence"/>
</dbReference>
<dbReference type="GO" id="GO:0000981">
    <property type="term" value="F:DNA-binding transcription factor activity, RNA polymerase II-specific"/>
    <property type="evidence" value="ECO:0007669"/>
    <property type="project" value="InterPro"/>
</dbReference>
<accession>A0A8S8ZJ30</accession>
<feature type="domain" description="Zn(2)-C6 fungal-type" evidence="3">
    <location>
        <begin position="10"/>
        <end position="38"/>
    </location>
</feature>
<dbReference type="GO" id="GO:0008270">
    <property type="term" value="F:zinc ion binding"/>
    <property type="evidence" value="ECO:0007669"/>
    <property type="project" value="InterPro"/>
</dbReference>